<dbReference type="AlphaFoldDB" id="A0A5M3X8S2"/>
<dbReference type="OrthoDB" id="1492465at2"/>
<feature type="domain" description="SnoaL-like" evidence="1">
    <location>
        <begin position="23"/>
        <end position="142"/>
    </location>
</feature>
<dbReference type="InterPro" id="IPR032710">
    <property type="entry name" value="NTF2-like_dom_sf"/>
</dbReference>
<dbReference type="Gene3D" id="3.10.450.50">
    <property type="match status" value="1"/>
</dbReference>
<gene>
    <name evidence="2" type="ORF">Aple_003890</name>
</gene>
<dbReference type="Pfam" id="PF13577">
    <property type="entry name" value="SnoaL_4"/>
    <property type="match status" value="1"/>
</dbReference>
<keyword evidence="3" id="KW-1185">Reference proteome</keyword>
<dbReference type="Proteomes" id="UP000377595">
    <property type="component" value="Unassembled WGS sequence"/>
</dbReference>
<evidence type="ECO:0000259" key="1">
    <source>
        <dbReference type="Pfam" id="PF13577"/>
    </source>
</evidence>
<organism evidence="2 3">
    <name type="scientific">Acrocarpospora pleiomorpha</name>
    <dbReference type="NCBI Taxonomy" id="90975"/>
    <lineage>
        <taxon>Bacteria</taxon>
        <taxon>Bacillati</taxon>
        <taxon>Actinomycetota</taxon>
        <taxon>Actinomycetes</taxon>
        <taxon>Streptosporangiales</taxon>
        <taxon>Streptosporangiaceae</taxon>
        <taxon>Acrocarpospora</taxon>
    </lineage>
</organism>
<dbReference type="SUPFAM" id="SSF54427">
    <property type="entry name" value="NTF2-like"/>
    <property type="match status" value="1"/>
</dbReference>
<proteinExistence type="predicted"/>
<protein>
    <recommendedName>
        <fullName evidence="1">SnoaL-like domain-containing protein</fullName>
    </recommendedName>
</protein>
<evidence type="ECO:0000313" key="2">
    <source>
        <dbReference type="EMBL" id="GES17494.1"/>
    </source>
</evidence>
<name>A0A5M3X8S2_9ACTN</name>
<dbReference type="EMBL" id="BLAF01000004">
    <property type="protein sequence ID" value="GES17494.1"/>
    <property type="molecule type" value="Genomic_DNA"/>
</dbReference>
<sequence>MTTHLARESFSGEPQDRSALSSELMSVVTALWFEIDHHEGAAAATYFTPDAELRFTDAVFRGTSEIEEVYAGRRARGPRVSRHIVANLHLHEVEPHRVRATSVLLLFGADGEAPRPMTPPALVGDVHDEFVLRSGRWLIRSRWIQNLFIDPTTRLAVPLERADE</sequence>
<accession>A0A5M3X8S2</accession>
<evidence type="ECO:0000313" key="3">
    <source>
        <dbReference type="Proteomes" id="UP000377595"/>
    </source>
</evidence>
<reference evidence="2 3" key="1">
    <citation type="submission" date="2019-10" db="EMBL/GenBank/DDBJ databases">
        <title>Whole genome shotgun sequence of Acrocarpospora pleiomorpha NBRC 16267.</title>
        <authorList>
            <person name="Ichikawa N."/>
            <person name="Kimura A."/>
            <person name="Kitahashi Y."/>
            <person name="Komaki H."/>
            <person name="Oguchi A."/>
        </authorList>
    </citation>
    <scope>NUCLEOTIDE SEQUENCE [LARGE SCALE GENOMIC DNA]</scope>
    <source>
        <strain evidence="2 3">NBRC 16267</strain>
    </source>
</reference>
<comment type="caution">
    <text evidence="2">The sequence shown here is derived from an EMBL/GenBank/DDBJ whole genome shotgun (WGS) entry which is preliminary data.</text>
</comment>
<dbReference type="RefSeq" id="WP_155342652.1">
    <property type="nucleotide sequence ID" value="NZ_BAAAHM010000001.1"/>
</dbReference>
<dbReference type="InterPro" id="IPR037401">
    <property type="entry name" value="SnoaL-like"/>
</dbReference>